<evidence type="ECO:0000313" key="2">
    <source>
        <dbReference type="EMBL" id="GEL45922.1"/>
    </source>
</evidence>
<dbReference type="RefSeq" id="WP_183835017.1">
    <property type="nucleotide sequence ID" value="NZ_BJVQ01000009.1"/>
</dbReference>
<dbReference type="PANTHER" id="PTHR33164">
    <property type="entry name" value="TRANSCRIPTIONAL REGULATOR, MARR FAMILY"/>
    <property type="match status" value="1"/>
</dbReference>
<comment type="caution">
    <text evidence="2">The sequence shown here is derived from an EMBL/GenBank/DDBJ whole genome shotgun (WGS) entry which is preliminary data.</text>
</comment>
<name>A0A511F9K7_9CELL</name>
<dbReference type="InterPro" id="IPR039422">
    <property type="entry name" value="MarR/SlyA-like"/>
</dbReference>
<dbReference type="Proteomes" id="UP000321723">
    <property type="component" value="Unassembled WGS sequence"/>
</dbReference>
<evidence type="ECO:0000313" key="5">
    <source>
        <dbReference type="Proteomes" id="UP000564629"/>
    </source>
</evidence>
<accession>A0A511F9K7</accession>
<dbReference type="Gene3D" id="1.10.10.10">
    <property type="entry name" value="Winged helix-like DNA-binding domain superfamily/Winged helix DNA-binding domain"/>
    <property type="match status" value="1"/>
</dbReference>
<proteinExistence type="predicted"/>
<feature type="domain" description="HTH marR-type" evidence="1">
    <location>
        <begin position="7"/>
        <end position="142"/>
    </location>
</feature>
<dbReference type="AlphaFoldDB" id="A0A511F9K7"/>
<reference evidence="3 5" key="2">
    <citation type="submission" date="2020-08" db="EMBL/GenBank/DDBJ databases">
        <title>Sequencing the genomes of 1000 actinobacteria strains.</title>
        <authorList>
            <person name="Klenk H.-P."/>
        </authorList>
    </citation>
    <scope>NUCLEOTIDE SEQUENCE [LARGE SCALE GENOMIC DNA]</scope>
    <source>
        <strain evidence="3 5">DSM 9581</strain>
    </source>
</reference>
<organism evidence="2 4">
    <name type="scientific">Cellulomonas hominis</name>
    <dbReference type="NCBI Taxonomy" id="156981"/>
    <lineage>
        <taxon>Bacteria</taxon>
        <taxon>Bacillati</taxon>
        <taxon>Actinomycetota</taxon>
        <taxon>Actinomycetes</taxon>
        <taxon>Micrococcales</taxon>
        <taxon>Cellulomonadaceae</taxon>
        <taxon>Cellulomonas</taxon>
    </lineage>
</organism>
<gene>
    <name evidence="2" type="ORF">CHO01_10380</name>
    <name evidence="3" type="ORF">HNR08_002349</name>
</gene>
<keyword evidence="4" id="KW-1185">Reference proteome</keyword>
<dbReference type="PANTHER" id="PTHR33164:SF57">
    <property type="entry name" value="MARR-FAMILY TRANSCRIPTIONAL REGULATOR"/>
    <property type="match status" value="1"/>
</dbReference>
<reference evidence="2 4" key="1">
    <citation type="submission" date="2019-07" db="EMBL/GenBank/DDBJ databases">
        <title>Whole genome shotgun sequence of Cellulomonas hominis NBRC 16055.</title>
        <authorList>
            <person name="Hosoyama A."/>
            <person name="Uohara A."/>
            <person name="Ohji S."/>
            <person name="Ichikawa N."/>
        </authorList>
    </citation>
    <scope>NUCLEOTIDE SEQUENCE [LARGE SCALE GENOMIC DNA]</scope>
    <source>
        <strain evidence="2 4">NBRC 16055</strain>
    </source>
</reference>
<dbReference type="Proteomes" id="UP000564629">
    <property type="component" value="Unassembled WGS sequence"/>
</dbReference>
<dbReference type="SMART" id="SM00347">
    <property type="entry name" value="HTH_MARR"/>
    <property type="match status" value="1"/>
</dbReference>
<keyword evidence="3" id="KW-0238">DNA-binding</keyword>
<dbReference type="InterPro" id="IPR000835">
    <property type="entry name" value="HTH_MarR-typ"/>
</dbReference>
<dbReference type="InterPro" id="IPR036390">
    <property type="entry name" value="WH_DNA-bd_sf"/>
</dbReference>
<dbReference type="EMBL" id="JACHDN010000001">
    <property type="protein sequence ID" value="MBB5473613.1"/>
    <property type="molecule type" value="Genomic_DNA"/>
</dbReference>
<sequence length="171" mass="18228">MPRTPAHRELIDAIARLQRVQREVATDLARDLDCPRAALSLLWVLDKRGEMAISDVAQHLHVDMSVASRQTSALVDAGYAERSTPGTPGTDRRVRTVRLTELGRTFTAGTKQALDDRAAAVFSGWSVEDLMSAAAQIERVADTVAALRATAHPVPAPDEPAPAAGLAATAV</sequence>
<dbReference type="InterPro" id="IPR036388">
    <property type="entry name" value="WH-like_DNA-bd_sf"/>
</dbReference>
<dbReference type="EMBL" id="BJVQ01000009">
    <property type="protein sequence ID" value="GEL45922.1"/>
    <property type="molecule type" value="Genomic_DNA"/>
</dbReference>
<dbReference type="GO" id="GO:0003677">
    <property type="term" value="F:DNA binding"/>
    <property type="evidence" value="ECO:0007669"/>
    <property type="project" value="UniProtKB-KW"/>
</dbReference>
<evidence type="ECO:0000259" key="1">
    <source>
        <dbReference type="PROSITE" id="PS50995"/>
    </source>
</evidence>
<evidence type="ECO:0000313" key="3">
    <source>
        <dbReference type="EMBL" id="MBB5473613.1"/>
    </source>
</evidence>
<dbReference type="SUPFAM" id="SSF46785">
    <property type="entry name" value="Winged helix' DNA-binding domain"/>
    <property type="match status" value="1"/>
</dbReference>
<dbReference type="GO" id="GO:0006950">
    <property type="term" value="P:response to stress"/>
    <property type="evidence" value="ECO:0007669"/>
    <property type="project" value="TreeGrafter"/>
</dbReference>
<dbReference type="GO" id="GO:0003700">
    <property type="term" value="F:DNA-binding transcription factor activity"/>
    <property type="evidence" value="ECO:0007669"/>
    <property type="project" value="InterPro"/>
</dbReference>
<protein>
    <submittedName>
        <fullName evidence="3">DNA-binding MarR family transcriptional regulator</fullName>
    </submittedName>
</protein>
<evidence type="ECO:0000313" key="4">
    <source>
        <dbReference type="Proteomes" id="UP000321723"/>
    </source>
</evidence>
<dbReference type="PROSITE" id="PS50995">
    <property type="entry name" value="HTH_MARR_2"/>
    <property type="match status" value="1"/>
</dbReference>